<accession>A0AA39KL60</accession>
<feature type="domain" description="THAP-type" evidence="6">
    <location>
        <begin position="1"/>
        <end position="95"/>
    </location>
</feature>
<evidence type="ECO:0000313" key="7">
    <source>
        <dbReference type="EMBL" id="KAK0165535.1"/>
    </source>
</evidence>
<dbReference type="SMART" id="SM00980">
    <property type="entry name" value="THAP"/>
    <property type="match status" value="1"/>
</dbReference>
<dbReference type="Pfam" id="PF05485">
    <property type="entry name" value="THAP"/>
    <property type="match status" value="1"/>
</dbReference>
<evidence type="ECO:0000256" key="3">
    <source>
        <dbReference type="ARBA" id="ARBA00022833"/>
    </source>
</evidence>
<evidence type="ECO:0000256" key="1">
    <source>
        <dbReference type="ARBA" id="ARBA00022723"/>
    </source>
</evidence>
<proteinExistence type="predicted"/>
<reference evidence="7" key="1">
    <citation type="journal article" date="2023" name="bioRxiv">
        <title>Scaffold-level genome assemblies of two parasitoid biocontrol wasps reveal the parthenogenesis mechanism and an associated novel virus.</title>
        <authorList>
            <person name="Inwood S."/>
            <person name="Skelly J."/>
            <person name="Guhlin J."/>
            <person name="Harrop T."/>
            <person name="Goldson S."/>
            <person name="Dearden P."/>
        </authorList>
    </citation>
    <scope>NUCLEOTIDE SEQUENCE</scope>
    <source>
        <strain evidence="7">Irish</strain>
        <tissue evidence="7">Whole body</tissue>
    </source>
</reference>
<dbReference type="EMBL" id="JAQQBS010001422">
    <property type="protein sequence ID" value="KAK0165535.1"/>
    <property type="molecule type" value="Genomic_DNA"/>
</dbReference>
<keyword evidence="3" id="KW-0862">Zinc</keyword>
<dbReference type="GO" id="GO:0008270">
    <property type="term" value="F:zinc ion binding"/>
    <property type="evidence" value="ECO:0007669"/>
    <property type="project" value="UniProtKB-KW"/>
</dbReference>
<evidence type="ECO:0000256" key="2">
    <source>
        <dbReference type="ARBA" id="ARBA00022771"/>
    </source>
</evidence>
<dbReference type="Proteomes" id="UP001168990">
    <property type="component" value="Unassembled WGS sequence"/>
</dbReference>
<keyword evidence="4 5" id="KW-0238">DNA-binding</keyword>
<dbReference type="PROSITE" id="PS50950">
    <property type="entry name" value="ZF_THAP"/>
    <property type="match status" value="1"/>
</dbReference>
<keyword evidence="8" id="KW-1185">Reference proteome</keyword>
<dbReference type="GO" id="GO:0003677">
    <property type="term" value="F:DNA binding"/>
    <property type="evidence" value="ECO:0007669"/>
    <property type="project" value="UniProtKB-UniRule"/>
</dbReference>
<evidence type="ECO:0000256" key="4">
    <source>
        <dbReference type="ARBA" id="ARBA00023125"/>
    </source>
</evidence>
<protein>
    <recommendedName>
        <fullName evidence="6">THAP-type domain-containing protein</fullName>
    </recommendedName>
</protein>
<evidence type="ECO:0000313" key="8">
    <source>
        <dbReference type="Proteomes" id="UP001168990"/>
    </source>
</evidence>
<dbReference type="AlphaFoldDB" id="A0AA39KL60"/>
<reference evidence="7" key="2">
    <citation type="submission" date="2023-03" db="EMBL/GenBank/DDBJ databases">
        <authorList>
            <person name="Inwood S.N."/>
            <person name="Skelly J.G."/>
            <person name="Guhlin J."/>
            <person name="Harrop T.W.R."/>
            <person name="Goldson S.G."/>
            <person name="Dearden P.K."/>
        </authorList>
    </citation>
    <scope>NUCLEOTIDE SEQUENCE</scope>
    <source>
        <strain evidence="7">Irish</strain>
        <tissue evidence="7">Whole body</tissue>
    </source>
</reference>
<keyword evidence="2 5" id="KW-0863">Zinc-finger</keyword>
<organism evidence="7 8">
    <name type="scientific">Microctonus aethiopoides</name>
    <dbReference type="NCBI Taxonomy" id="144406"/>
    <lineage>
        <taxon>Eukaryota</taxon>
        <taxon>Metazoa</taxon>
        <taxon>Ecdysozoa</taxon>
        <taxon>Arthropoda</taxon>
        <taxon>Hexapoda</taxon>
        <taxon>Insecta</taxon>
        <taxon>Pterygota</taxon>
        <taxon>Neoptera</taxon>
        <taxon>Endopterygota</taxon>
        <taxon>Hymenoptera</taxon>
        <taxon>Apocrita</taxon>
        <taxon>Ichneumonoidea</taxon>
        <taxon>Braconidae</taxon>
        <taxon>Euphorinae</taxon>
        <taxon>Microctonus</taxon>
    </lineage>
</organism>
<dbReference type="SUPFAM" id="SSF57716">
    <property type="entry name" value="Glucocorticoid receptor-like (DNA-binding domain)"/>
    <property type="match status" value="1"/>
</dbReference>
<comment type="caution">
    <text evidence="7">The sequence shown here is derived from an EMBL/GenBank/DDBJ whole genome shotgun (WGS) entry which is preliminary data.</text>
</comment>
<name>A0AA39KL60_9HYME</name>
<evidence type="ECO:0000256" key="5">
    <source>
        <dbReference type="PROSITE-ProRule" id="PRU00309"/>
    </source>
</evidence>
<evidence type="ECO:0000259" key="6">
    <source>
        <dbReference type="PROSITE" id="PS50950"/>
    </source>
</evidence>
<keyword evidence="1" id="KW-0479">Metal-binding</keyword>
<dbReference type="InterPro" id="IPR006612">
    <property type="entry name" value="THAP_Znf"/>
</dbReference>
<sequence>MSPSVKSCCIKGCTEKSRHKWQVDLLVKFYCFPWSQFGASWKNDKRIKWINAVENYVKNPKEWESNQHTRICSAHFITNSKSENSHHPSYVPSIFPGKENTRNSIQRLQRFDRSRIRQLNKEINSSVNSNNSIENKNIDNSSDIEMEQDAGGMITEAQDDCHGDMNVMNVMNVSPPVYRTKENLEELVARRNLDLTVIDTLEIDPDKIIIIEE</sequence>
<gene>
    <name evidence="7" type="ORF">PV328_004042</name>
</gene>